<dbReference type="Pfam" id="PF09972">
    <property type="entry name" value="DUF2207"/>
    <property type="match status" value="1"/>
</dbReference>
<evidence type="ECO:0000259" key="4">
    <source>
        <dbReference type="Pfam" id="PF20990"/>
    </source>
</evidence>
<keyword evidence="2" id="KW-0732">Signal</keyword>
<keyword evidence="1" id="KW-0472">Membrane</keyword>
<evidence type="ECO:0000313" key="5">
    <source>
        <dbReference type="EMBL" id="MCP9290525.1"/>
    </source>
</evidence>
<dbReference type="RefSeq" id="WP_255132680.1">
    <property type="nucleotide sequence ID" value="NZ_JANDBC010000001.1"/>
</dbReference>
<feature type="domain" description="Predicted membrane protein YciQ-like C-terminal" evidence="4">
    <location>
        <begin position="295"/>
        <end position="522"/>
    </location>
</feature>
<proteinExistence type="predicted"/>
<feature type="chain" id="PRO_5040855204" evidence="2">
    <location>
        <begin position="26"/>
        <end position="590"/>
    </location>
</feature>
<evidence type="ECO:0000313" key="6">
    <source>
        <dbReference type="Proteomes" id="UP001139125"/>
    </source>
</evidence>
<protein>
    <submittedName>
        <fullName evidence="5">DUF2207 domain-containing protein</fullName>
    </submittedName>
</protein>
<keyword evidence="1" id="KW-0812">Transmembrane</keyword>
<evidence type="ECO:0000256" key="2">
    <source>
        <dbReference type="SAM" id="SignalP"/>
    </source>
</evidence>
<dbReference type="AlphaFoldDB" id="A0A9X2L1H2"/>
<sequence>MKFSKFCFLFVTFFTFILCNFTAQAKEYSIPELRIEVSVNPDGTVTITEHRTYVFDGDFSWANYELPKSGFSAIRNIQVSENGSEYVNLNSEEPGTFLVEESSRSFNIKWFYEAENEERVFTISYTLEGAVVIGPEWSELFWNYAAAGREKSTDELSILFQLPEVVADSNVHSWVREPAWEIESTSFDRGLQFTGSDISRSQAVVIRTVFPTSVFDPSRISITDRGFSLAWARNDEANYREQQIAEAEERERMMTYGIELAVIIAGLSILCFIYFYRKYGSRHQINLSRNESLMIPGKQQPAAIGWLLMHRTITGAHVTATLLDLARRAYFVINEAEPEKDDSWFASASTENTFHITDAQKEPDSTLTEWELSLLSFVKERISEGHNDISKIFKFTDGNVSKWYSSWKDELKSFAEKQGWIDAASYKGAWWNFGIQMIFMLTALAGIFILHPVAGLAAIVVFVASVLSLSIIRRTPKGEELYKSWKNYQEALKNAKDYSIPDHHLGRHFIYSIAFGLSKDHIEHIFEQNPGAASAITWIIIMPGSDSTPASIATSFSNLAATGTISSGGGVSGGGASAGSAGGGASGGAG</sequence>
<dbReference type="Pfam" id="PF20990">
    <property type="entry name" value="DUF2207_C"/>
    <property type="match status" value="1"/>
</dbReference>
<gene>
    <name evidence="5" type="ORF">NM125_02885</name>
</gene>
<accession>A0A9X2L1H2</accession>
<feature type="domain" description="DUF2207" evidence="3">
    <location>
        <begin position="29"/>
        <end position="210"/>
    </location>
</feature>
<feature type="signal peptide" evidence="2">
    <location>
        <begin position="1"/>
        <end position="25"/>
    </location>
</feature>
<evidence type="ECO:0000256" key="1">
    <source>
        <dbReference type="SAM" id="Phobius"/>
    </source>
</evidence>
<dbReference type="Proteomes" id="UP001139125">
    <property type="component" value="Unassembled WGS sequence"/>
</dbReference>
<evidence type="ECO:0000259" key="3">
    <source>
        <dbReference type="Pfam" id="PF09972"/>
    </source>
</evidence>
<organism evidence="5 6">
    <name type="scientific">Gracilimonas sediminicola</name>
    <dbReference type="NCBI Taxonomy" id="2952158"/>
    <lineage>
        <taxon>Bacteria</taxon>
        <taxon>Pseudomonadati</taxon>
        <taxon>Balneolota</taxon>
        <taxon>Balneolia</taxon>
        <taxon>Balneolales</taxon>
        <taxon>Balneolaceae</taxon>
        <taxon>Gracilimonas</taxon>
    </lineage>
</organism>
<feature type="transmembrane region" description="Helical" evidence="1">
    <location>
        <begin position="429"/>
        <end position="449"/>
    </location>
</feature>
<feature type="transmembrane region" description="Helical" evidence="1">
    <location>
        <begin position="253"/>
        <end position="276"/>
    </location>
</feature>
<dbReference type="InterPro" id="IPR018702">
    <property type="entry name" value="DUF2207"/>
</dbReference>
<feature type="transmembrane region" description="Helical" evidence="1">
    <location>
        <begin position="455"/>
        <end position="472"/>
    </location>
</feature>
<keyword evidence="1" id="KW-1133">Transmembrane helix</keyword>
<dbReference type="EMBL" id="JANDBC010000001">
    <property type="protein sequence ID" value="MCP9290525.1"/>
    <property type="molecule type" value="Genomic_DNA"/>
</dbReference>
<name>A0A9X2L1H2_9BACT</name>
<comment type="caution">
    <text evidence="5">The sequence shown here is derived from an EMBL/GenBank/DDBJ whole genome shotgun (WGS) entry which is preliminary data.</text>
</comment>
<reference evidence="5" key="1">
    <citation type="submission" date="2022-06" db="EMBL/GenBank/DDBJ databases">
        <title>Gracilimonas sp. CAU 1638 isolated from sea sediment.</title>
        <authorList>
            <person name="Kim W."/>
        </authorList>
    </citation>
    <scope>NUCLEOTIDE SEQUENCE</scope>
    <source>
        <strain evidence="5">CAU 1638</strain>
    </source>
</reference>
<dbReference type="InterPro" id="IPR048389">
    <property type="entry name" value="YciQ-like_C"/>
</dbReference>
<keyword evidence="6" id="KW-1185">Reference proteome</keyword>